<keyword evidence="7" id="KW-0677">Repeat</keyword>
<sequence>MTRLIVLNLRGNQLDGEIPDRFTKGCSLQTLDLNNNFMQGRIPRSLAYCKDLRVLDLGNNQLTDTFPCHLNSLFNLQVLVLHSNKLHGTIVCPQSHSIWPLLQIMDVASNHFVGELKSQILFKWRLMMAGLTKEKSKSRFLQCSGSTGDYYQNSVSVNFKVLNLSYNSFLGHIPSSFGNLSQIESLDLSCNNLSGKIPSQLASLNFLGYLNLSFNRLLGKIPTGTQLQSFNASSYEGNQGLYGPPLTTRNPIMTPPTSSERSNWSSKNEQEWMLRGAEVGFSVGITIFVGPILYIKRYREWYCKHLHRLVMKILRREDDSTRERRRRRNQQRQRH</sequence>
<evidence type="ECO:0000256" key="8">
    <source>
        <dbReference type="ARBA" id="ARBA00022989"/>
    </source>
</evidence>
<keyword evidence="4" id="KW-0433">Leucine-rich repeat</keyword>
<dbReference type="Pfam" id="PF00560">
    <property type="entry name" value="LRR_1"/>
    <property type="match status" value="1"/>
</dbReference>
<reference evidence="14" key="2">
    <citation type="submission" date="2021-03" db="UniProtKB">
        <authorList>
            <consortium name="EnsemblPlants"/>
        </authorList>
    </citation>
    <scope>IDENTIFICATION</scope>
</reference>
<protein>
    <submittedName>
        <fullName evidence="14">Uncharacterized protein</fullName>
    </submittedName>
</protein>
<keyword evidence="8 13" id="KW-1133">Transmembrane helix</keyword>
<dbReference type="InterPro" id="IPR025875">
    <property type="entry name" value="Leu-rich_rpt_4"/>
</dbReference>
<organism evidence="14 15">
    <name type="scientific">Chenopodium quinoa</name>
    <name type="common">Quinoa</name>
    <dbReference type="NCBI Taxonomy" id="63459"/>
    <lineage>
        <taxon>Eukaryota</taxon>
        <taxon>Viridiplantae</taxon>
        <taxon>Streptophyta</taxon>
        <taxon>Embryophyta</taxon>
        <taxon>Tracheophyta</taxon>
        <taxon>Spermatophyta</taxon>
        <taxon>Magnoliopsida</taxon>
        <taxon>eudicotyledons</taxon>
        <taxon>Gunneridae</taxon>
        <taxon>Pentapetalae</taxon>
        <taxon>Caryophyllales</taxon>
        <taxon>Chenopodiaceae</taxon>
        <taxon>Chenopodioideae</taxon>
        <taxon>Atripliceae</taxon>
        <taxon>Chenopodium</taxon>
    </lineage>
</organism>
<keyword evidence="9 13" id="KW-0472">Membrane</keyword>
<feature type="compositionally biased region" description="Polar residues" evidence="12">
    <location>
        <begin position="247"/>
        <end position="265"/>
    </location>
</feature>
<dbReference type="PANTHER" id="PTHR27004">
    <property type="entry name" value="RECEPTOR-LIKE PROTEIN 12 ISOFORM X1"/>
    <property type="match status" value="1"/>
</dbReference>
<dbReference type="PRINTS" id="PR00019">
    <property type="entry name" value="LEURICHRPT"/>
</dbReference>
<keyword evidence="10" id="KW-0675">Receptor</keyword>
<dbReference type="SUPFAM" id="SSF52058">
    <property type="entry name" value="L domain-like"/>
    <property type="match status" value="1"/>
</dbReference>
<feature type="region of interest" description="Disordered" evidence="12">
    <location>
        <begin position="244"/>
        <end position="265"/>
    </location>
</feature>
<dbReference type="GO" id="GO:0051606">
    <property type="term" value="P:detection of stimulus"/>
    <property type="evidence" value="ECO:0007669"/>
    <property type="project" value="UniProtKB-ARBA"/>
</dbReference>
<accession>A0A803LMH5</accession>
<dbReference type="OMA" id="ASADQHY"/>
<evidence type="ECO:0000256" key="9">
    <source>
        <dbReference type="ARBA" id="ARBA00023136"/>
    </source>
</evidence>
<evidence type="ECO:0000256" key="12">
    <source>
        <dbReference type="SAM" id="MobiDB-lite"/>
    </source>
</evidence>
<dbReference type="Proteomes" id="UP000596660">
    <property type="component" value="Unplaced"/>
</dbReference>
<dbReference type="GO" id="GO:0005886">
    <property type="term" value="C:plasma membrane"/>
    <property type="evidence" value="ECO:0007669"/>
    <property type="project" value="UniProtKB-SubCell"/>
</dbReference>
<evidence type="ECO:0000256" key="6">
    <source>
        <dbReference type="ARBA" id="ARBA00022729"/>
    </source>
</evidence>
<evidence type="ECO:0000256" key="3">
    <source>
        <dbReference type="ARBA" id="ARBA00022475"/>
    </source>
</evidence>
<keyword evidence="3" id="KW-1003">Cell membrane</keyword>
<dbReference type="PANTHER" id="PTHR27004:SF435">
    <property type="entry name" value="LEUCINE-RICH REPEAT-CONTAINING N-TERMINAL PLANT-TYPE DOMAIN-CONTAINING PROTEIN"/>
    <property type="match status" value="1"/>
</dbReference>
<evidence type="ECO:0000256" key="5">
    <source>
        <dbReference type="ARBA" id="ARBA00022692"/>
    </source>
</evidence>
<dbReference type="Pfam" id="PF13855">
    <property type="entry name" value="LRR_8"/>
    <property type="match status" value="1"/>
</dbReference>
<dbReference type="Gene3D" id="3.80.10.10">
    <property type="entry name" value="Ribonuclease Inhibitor"/>
    <property type="match status" value="1"/>
</dbReference>
<evidence type="ECO:0000313" key="14">
    <source>
        <dbReference type="EnsemblPlants" id="AUR62015486-RA:cds"/>
    </source>
</evidence>
<dbReference type="FunFam" id="3.80.10.10:FF:000470">
    <property type="entry name" value="LRR receptor-like serine/threonine-protein kinase RPK2"/>
    <property type="match status" value="1"/>
</dbReference>
<feature type="transmembrane region" description="Helical" evidence="13">
    <location>
        <begin position="272"/>
        <end position="295"/>
    </location>
</feature>
<dbReference type="AlphaFoldDB" id="A0A803LMH5"/>
<dbReference type="InterPro" id="IPR032675">
    <property type="entry name" value="LRR_dom_sf"/>
</dbReference>
<keyword evidence="15" id="KW-1185">Reference proteome</keyword>
<reference evidence="14" key="1">
    <citation type="journal article" date="2017" name="Nature">
        <title>The genome of Chenopodium quinoa.</title>
        <authorList>
            <person name="Jarvis D.E."/>
            <person name="Ho Y.S."/>
            <person name="Lightfoot D.J."/>
            <person name="Schmoeckel S.M."/>
            <person name="Li B."/>
            <person name="Borm T.J.A."/>
            <person name="Ohyanagi H."/>
            <person name="Mineta K."/>
            <person name="Michell C.T."/>
            <person name="Saber N."/>
            <person name="Kharbatia N.M."/>
            <person name="Rupper R.R."/>
            <person name="Sharp A.R."/>
            <person name="Dally N."/>
            <person name="Boughton B.A."/>
            <person name="Woo Y.H."/>
            <person name="Gao G."/>
            <person name="Schijlen E.G.W.M."/>
            <person name="Guo X."/>
            <person name="Momin A.A."/>
            <person name="Negrao S."/>
            <person name="Al-Babili S."/>
            <person name="Gehring C."/>
            <person name="Roessner U."/>
            <person name="Jung C."/>
            <person name="Murphy K."/>
            <person name="Arold S.T."/>
            <person name="Gojobori T."/>
            <person name="van der Linden C.G."/>
            <person name="van Loo E.N."/>
            <person name="Jellen E.N."/>
            <person name="Maughan P.J."/>
            <person name="Tester M."/>
        </authorList>
    </citation>
    <scope>NUCLEOTIDE SEQUENCE [LARGE SCALE GENOMIC DNA]</scope>
    <source>
        <strain evidence="14">cv. PI 614886</strain>
    </source>
</reference>
<keyword evidence="5 13" id="KW-0812">Transmembrane</keyword>
<evidence type="ECO:0000256" key="13">
    <source>
        <dbReference type="SAM" id="Phobius"/>
    </source>
</evidence>
<evidence type="ECO:0000256" key="2">
    <source>
        <dbReference type="ARBA" id="ARBA00009592"/>
    </source>
</evidence>
<keyword evidence="11" id="KW-0325">Glycoprotein</keyword>
<proteinExistence type="inferred from homology"/>
<dbReference type="InterPro" id="IPR001611">
    <property type="entry name" value="Leu-rich_rpt"/>
</dbReference>
<evidence type="ECO:0000256" key="1">
    <source>
        <dbReference type="ARBA" id="ARBA00004251"/>
    </source>
</evidence>
<evidence type="ECO:0000256" key="11">
    <source>
        <dbReference type="ARBA" id="ARBA00023180"/>
    </source>
</evidence>
<evidence type="ECO:0000256" key="7">
    <source>
        <dbReference type="ARBA" id="ARBA00022737"/>
    </source>
</evidence>
<dbReference type="Gramene" id="AUR62015486-RA">
    <property type="protein sequence ID" value="AUR62015486-RA:cds"/>
    <property type="gene ID" value="AUR62015486"/>
</dbReference>
<dbReference type="EnsemblPlants" id="AUR62015486-RA">
    <property type="protein sequence ID" value="AUR62015486-RA:cds"/>
    <property type="gene ID" value="AUR62015486"/>
</dbReference>
<evidence type="ECO:0000256" key="4">
    <source>
        <dbReference type="ARBA" id="ARBA00022614"/>
    </source>
</evidence>
<dbReference type="FunFam" id="3.80.10.10:FF:000041">
    <property type="entry name" value="LRR receptor-like serine/threonine-protein kinase ERECTA"/>
    <property type="match status" value="1"/>
</dbReference>
<comment type="similarity">
    <text evidence="2">Belongs to the RLP family.</text>
</comment>
<comment type="subcellular location">
    <subcellularLocation>
        <location evidence="1">Cell membrane</location>
        <topology evidence="1">Single-pass type I membrane protein</topology>
    </subcellularLocation>
</comment>
<dbReference type="Pfam" id="PF12799">
    <property type="entry name" value="LRR_4"/>
    <property type="match status" value="1"/>
</dbReference>
<evidence type="ECO:0000256" key="10">
    <source>
        <dbReference type="ARBA" id="ARBA00023170"/>
    </source>
</evidence>
<evidence type="ECO:0000313" key="15">
    <source>
        <dbReference type="Proteomes" id="UP000596660"/>
    </source>
</evidence>
<name>A0A803LMH5_CHEQI</name>
<keyword evidence="6" id="KW-0732">Signal</keyword>